<sequence>MNKKNNKVVTLFSLLTVLIAFFISPITTFAATVNYEKVANYISTWHVKSLGGLHWTDEGIHMIKADNQPAFCIEHGTLLTGGSGFTPSELTIAEKERLSLIAYYGYQINPTIDNYGITQNMIWLEFGDELLTTTIPNFENRKNEILNQVKNHNIKPTFNNQTINLNVGESVTLEDKNNVLSKYVKQLSNSANLKIEKNDNKLTLTATKDSKESGTIKYGIADSNLVGQSFVYAKPNEQKVATFKLSNASEFNLNVKVKLNGNIKVKKIDKDTGKPLPNAKLKFEYDNKTKEVMTDSNGLAQINDITQGTTVTISEVTAPDGFFNQGELKKVVVEPNKTIEVTLDNKPQKGQLSLIKKGKVPVGLEKKETEYGDLYEFKFDYRPLAGVTYEIQATEDIKVGSTTHAKKGDTMATVVTGDDGELIDMPLLYLGKYQAIEKSAPDGFIIDSTPIPFEFTYQGQTIELVSESLTTTNEFQKIKLTLHKSEEVIKEWKDNLPVLDVLEANDKVFGLYTDQSMAFADQELPQDSLINYGTVKEGLLTLDELQYPEGNYYFKELDSGADHDLNPNKYPFSFKAEDNDSLKEITIYESPTEEGSDIPILNKLHFNEFRIKKTNELAILKNKNGYEFNYDGLGTGAEFTLEDEDGKVLQTVSIDKESIGTFSNVPVGSFYLKEKSPSSDHYLPLDSIIQITSTKEGIKATDSDGKVIGEQLSEDEETTILLDIKNDLIKGSAELTKKDVSTGEILPNTDIRILDEDKNCIIEGKTDEKGTFTFKELPKGIYYFQEFGAPQGYQLDETPVKFEIKEHGKVVKCEMTNKRIETNPLPQTGESRSSLLLGIGIALSLGALAFIGVKKVKKSKETND</sequence>
<dbReference type="KEGG" id="ess:ATZ33_06585"/>
<dbReference type="PANTHER" id="PTHR36108:SF13">
    <property type="entry name" value="COLOSSIN-B-RELATED"/>
    <property type="match status" value="1"/>
</dbReference>
<evidence type="ECO:0000256" key="5">
    <source>
        <dbReference type="ARBA" id="ARBA00023088"/>
    </source>
</evidence>
<feature type="transmembrane region" description="Helical" evidence="6">
    <location>
        <begin position="835"/>
        <end position="853"/>
    </location>
</feature>
<keyword evidence="2" id="KW-0134">Cell wall</keyword>
<keyword evidence="6" id="KW-0812">Transmembrane</keyword>
<dbReference type="InterPro" id="IPR013783">
    <property type="entry name" value="Ig-like_fold"/>
</dbReference>
<feature type="chain" id="PRO_5044546819" evidence="7">
    <location>
        <begin position="31"/>
        <end position="864"/>
    </location>
</feature>
<keyword evidence="11" id="KW-1185">Reference proteome</keyword>
<dbReference type="Pfam" id="PF17802">
    <property type="entry name" value="SpaA"/>
    <property type="match status" value="4"/>
</dbReference>
<comment type="similarity">
    <text evidence="1">Belongs to the serine-aspartate repeat-containing protein (SDr) family.</text>
</comment>
<evidence type="ECO:0000256" key="2">
    <source>
        <dbReference type="ARBA" id="ARBA00022512"/>
    </source>
</evidence>
<dbReference type="Proteomes" id="UP000183039">
    <property type="component" value="Unassembled WGS sequence"/>
</dbReference>
<dbReference type="Proteomes" id="UP000065511">
    <property type="component" value="Chromosome"/>
</dbReference>
<dbReference type="RefSeq" id="WP_071877732.1">
    <property type="nucleotide sequence ID" value="NZ_JXLC01000011.1"/>
</dbReference>
<evidence type="ECO:0000256" key="6">
    <source>
        <dbReference type="SAM" id="Phobius"/>
    </source>
</evidence>
<reference evidence="10 12" key="1">
    <citation type="submission" date="2014-12" db="EMBL/GenBank/DDBJ databases">
        <title>Draft genome sequences of 29 type strains of Enterococci.</title>
        <authorList>
            <person name="Zhong Z."/>
            <person name="Sun Z."/>
            <person name="Liu W."/>
            <person name="Zhang W."/>
            <person name="Zhang H."/>
        </authorList>
    </citation>
    <scope>NUCLEOTIDE SEQUENCE [LARGE SCALE GENOMIC DNA]</scope>
    <source>
        <strain evidence="10 12">DSM 22801</strain>
    </source>
</reference>
<organism evidence="10 12">
    <name type="scientific">Enterococcus silesiacus</name>
    <dbReference type="NCBI Taxonomy" id="332949"/>
    <lineage>
        <taxon>Bacteria</taxon>
        <taxon>Bacillati</taxon>
        <taxon>Bacillota</taxon>
        <taxon>Bacilli</taxon>
        <taxon>Lactobacillales</taxon>
        <taxon>Enterococcaceae</taxon>
        <taxon>Enterococcus</taxon>
    </lineage>
</organism>
<keyword evidence="6" id="KW-0472">Membrane</keyword>
<evidence type="ECO:0000259" key="8">
    <source>
        <dbReference type="PROSITE" id="PS50847"/>
    </source>
</evidence>
<evidence type="ECO:0000256" key="7">
    <source>
        <dbReference type="SAM" id="SignalP"/>
    </source>
</evidence>
<feature type="domain" description="Gram-positive cocci surface proteins LPxTG" evidence="8">
    <location>
        <begin position="825"/>
        <end position="863"/>
    </location>
</feature>
<evidence type="ECO:0000313" key="10">
    <source>
        <dbReference type="EMBL" id="OJG91728.1"/>
    </source>
</evidence>
<dbReference type="SUPFAM" id="SSF49478">
    <property type="entry name" value="Cna protein B-type domain"/>
    <property type="match status" value="1"/>
</dbReference>
<protein>
    <submittedName>
        <fullName evidence="9">Collagen-binding protein</fullName>
    </submittedName>
    <submittedName>
        <fullName evidence="10">LPXTG-domain-containing protein cell wall anchor domain</fullName>
    </submittedName>
</protein>
<evidence type="ECO:0000313" key="9">
    <source>
        <dbReference type="EMBL" id="ALS01045.1"/>
    </source>
</evidence>
<dbReference type="Gene3D" id="2.60.40.10">
    <property type="entry name" value="Immunoglobulins"/>
    <property type="match status" value="4"/>
</dbReference>
<keyword evidence="3" id="KW-0964">Secreted</keyword>
<evidence type="ECO:0000313" key="11">
    <source>
        <dbReference type="Proteomes" id="UP000065511"/>
    </source>
</evidence>
<evidence type="ECO:0000256" key="1">
    <source>
        <dbReference type="ARBA" id="ARBA00007257"/>
    </source>
</evidence>
<dbReference type="PROSITE" id="PS50847">
    <property type="entry name" value="GRAM_POS_ANCHORING"/>
    <property type="match status" value="1"/>
</dbReference>
<dbReference type="EMBL" id="JXLC01000011">
    <property type="protein sequence ID" value="OJG91728.1"/>
    <property type="molecule type" value="Genomic_DNA"/>
</dbReference>
<dbReference type="OrthoDB" id="2216808at2"/>
<dbReference type="InterPro" id="IPR019931">
    <property type="entry name" value="LPXTG_anchor"/>
</dbReference>
<dbReference type="Pfam" id="PF00746">
    <property type="entry name" value="Gram_pos_anchor"/>
    <property type="match status" value="1"/>
</dbReference>
<dbReference type="NCBIfam" id="TIGR01167">
    <property type="entry name" value="LPXTG_anchor"/>
    <property type="match status" value="1"/>
</dbReference>
<keyword evidence="5" id="KW-0572">Peptidoglycan-anchor</keyword>
<keyword evidence="4 7" id="KW-0732">Signal</keyword>
<accession>A0A0S3K9Y5</accession>
<evidence type="ECO:0000256" key="4">
    <source>
        <dbReference type="ARBA" id="ARBA00022729"/>
    </source>
</evidence>
<evidence type="ECO:0000256" key="3">
    <source>
        <dbReference type="ARBA" id="ARBA00022525"/>
    </source>
</evidence>
<dbReference type="EMBL" id="CP013614">
    <property type="protein sequence ID" value="ALS01045.1"/>
    <property type="molecule type" value="Genomic_DNA"/>
</dbReference>
<dbReference type="InterPro" id="IPR041033">
    <property type="entry name" value="SpaA_PFL_dom_1"/>
</dbReference>
<reference evidence="9 11" key="2">
    <citation type="submission" date="2015-12" db="EMBL/GenBank/DDBJ databases">
        <authorList>
            <person name="Lauer A."/>
            <person name="Humrighouse B."/>
            <person name="Loparev V."/>
            <person name="Shewmaker P.L."/>
            <person name="Whitney A.M."/>
            <person name="McLaughlin R.W."/>
        </authorList>
    </citation>
    <scope>NUCLEOTIDE SEQUENCE [LARGE SCALE GENOMIC DNA]</scope>
    <source>
        <strain evidence="9 11">LMG 23085</strain>
    </source>
</reference>
<gene>
    <name evidence="9" type="ORF">ATZ33_06585</name>
    <name evidence="10" type="ORF">RV15_GL000395</name>
</gene>
<dbReference type="AlphaFoldDB" id="A0A0S3K9Y5"/>
<dbReference type="PANTHER" id="PTHR36108">
    <property type="entry name" value="COLOSSIN-B-RELATED"/>
    <property type="match status" value="1"/>
</dbReference>
<name>A0A0S3K9Y5_9ENTE</name>
<proteinExistence type="inferred from homology"/>
<keyword evidence="6" id="KW-1133">Transmembrane helix</keyword>
<keyword evidence="9" id="KW-0176">Collagen</keyword>
<evidence type="ECO:0000313" key="12">
    <source>
        <dbReference type="Proteomes" id="UP000183039"/>
    </source>
</evidence>
<feature type="signal peptide" evidence="7">
    <location>
        <begin position="1"/>
        <end position="30"/>
    </location>
</feature>